<dbReference type="GO" id="GO:0016491">
    <property type="term" value="F:oxidoreductase activity"/>
    <property type="evidence" value="ECO:0007669"/>
    <property type="project" value="UniProtKB-KW"/>
</dbReference>
<dbReference type="InterPro" id="IPR019575">
    <property type="entry name" value="Nuop51_4Fe4S-bd"/>
</dbReference>
<dbReference type="FunFam" id="1.20.1440.230:FF:000001">
    <property type="entry name" value="Mitochondrial NADH dehydrogenase flavoprotein 1"/>
    <property type="match status" value="1"/>
</dbReference>
<dbReference type="PROSITE" id="PS01099">
    <property type="entry name" value="COMPLEX1_24K"/>
    <property type="match status" value="1"/>
</dbReference>
<comment type="caution">
    <text evidence="9">The sequence shown here is derived from an EMBL/GenBank/DDBJ whole genome shotgun (WGS) entry which is preliminary data.</text>
</comment>
<dbReference type="Gene3D" id="3.30.70.20">
    <property type="match status" value="1"/>
</dbReference>
<evidence type="ECO:0000313" key="9">
    <source>
        <dbReference type="EMBL" id="EFI35801.1"/>
    </source>
</evidence>
<feature type="domain" description="CBS" evidence="7">
    <location>
        <begin position="652"/>
        <end position="712"/>
    </location>
</feature>
<comment type="similarity">
    <text evidence="1">Belongs to the complex I 51 kDa subunit family.</text>
</comment>
<dbReference type="PROSITE" id="PS00645">
    <property type="entry name" value="COMPLEX1_51K_2"/>
    <property type="match status" value="1"/>
</dbReference>
<accession>D6SM90</accession>
<dbReference type="Pfam" id="PF00571">
    <property type="entry name" value="CBS"/>
    <property type="match status" value="2"/>
</dbReference>
<dbReference type="Gene3D" id="3.40.30.10">
    <property type="entry name" value="Glutaredoxin"/>
    <property type="match status" value="1"/>
</dbReference>
<dbReference type="PANTHER" id="PTHR43578:SF3">
    <property type="entry name" value="NADH-QUINONE OXIDOREDUCTASE SUBUNIT F"/>
    <property type="match status" value="1"/>
</dbReference>
<dbReference type="EC" id="1.6.99.5" evidence="9"/>
<evidence type="ECO:0000313" key="10">
    <source>
        <dbReference type="Proteomes" id="UP000005496"/>
    </source>
</evidence>
<dbReference type="SUPFAM" id="SSF54631">
    <property type="entry name" value="CBS-domain pair"/>
    <property type="match status" value="1"/>
</dbReference>
<dbReference type="PROSITE" id="PS51371">
    <property type="entry name" value="CBS"/>
    <property type="match status" value="2"/>
</dbReference>
<dbReference type="InterPro" id="IPR037207">
    <property type="entry name" value="Nuop51_4Fe4S-bd_sf"/>
</dbReference>
<dbReference type="Pfam" id="PF01512">
    <property type="entry name" value="Complex1_51K"/>
    <property type="match status" value="1"/>
</dbReference>
<dbReference type="GO" id="GO:0008137">
    <property type="term" value="F:NADH dehydrogenase (ubiquinone) activity"/>
    <property type="evidence" value="ECO:0007669"/>
    <property type="project" value="InterPro"/>
</dbReference>
<keyword evidence="3" id="KW-0479">Metal-binding</keyword>
<dbReference type="SMART" id="SM00928">
    <property type="entry name" value="NADH_4Fe-4S"/>
    <property type="match status" value="1"/>
</dbReference>
<dbReference type="AlphaFoldDB" id="D6SM90"/>
<dbReference type="InterPro" id="IPR002023">
    <property type="entry name" value="NuoE-like"/>
</dbReference>
<dbReference type="SUPFAM" id="SSF52833">
    <property type="entry name" value="Thioredoxin-like"/>
    <property type="match status" value="1"/>
</dbReference>
<evidence type="ECO:0000256" key="1">
    <source>
        <dbReference type="ARBA" id="ARBA00007523"/>
    </source>
</evidence>
<feature type="domain" description="4Fe-4S ferredoxin-type" evidence="8">
    <location>
        <begin position="591"/>
        <end position="620"/>
    </location>
</feature>
<dbReference type="GO" id="GO:0010181">
    <property type="term" value="F:FMN binding"/>
    <property type="evidence" value="ECO:0007669"/>
    <property type="project" value="InterPro"/>
</dbReference>
<feature type="domain" description="4Fe-4S ferredoxin-type" evidence="8">
    <location>
        <begin position="562"/>
        <end position="587"/>
    </location>
</feature>
<dbReference type="PROSITE" id="PS51379">
    <property type="entry name" value="4FE4S_FER_2"/>
    <property type="match status" value="2"/>
</dbReference>
<dbReference type="PROSITE" id="PS00198">
    <property type="entry name" value="4FE4S_FER_1"/>
    <property type="match status" value="1"/>
</dbReference>
<dbReference type="InterPro" id="IPR017896">
    <property type="entry name" value="4Fe4S_Fe-S-bd"/>
</dbReference>
<dbReference type="Gene3D" id="3.10.20.600">
    <property type="match status" value="1"/>
</dbReference>
<keyword evidence="4" id="KW-0408">Iron</keyword>
<reference evidence="9" key="1">
    <citation type="submission" date="2010-05" db="EMBL/GenBank/DDBJ databases">
        <title>The draft genome of Desulfonatronospira thiodismutans ASO3-1.</title>
        <authorList>
            <consortium name="US DOE Joint Genome Institute (JGI-PGF)"/>
            <person name="Lucas S."/>
            <person name="Copeland A."/>
            <person name="Lapidus A."/>
            <person name="Cheng J.-F."/>
            <person name="Bruce D."/>
            <person name="Goodwin L."/>
            <person name="Pitluck S."/>
            <person name="Chertkov O."/>
            <person name="Brettin T."/>
            <person name="Detter J.C."/>
            <person name="Han C."/>
            <person name="Land M.L."/>
            <person name="Hauser L."/>
            <person name="Kyrpides N."/>
            <person name="Mikhailova N."/>
            <person name="Muyzer G."/>
            <person name="Woyke T."/>
        </authorList>
    </citation>
    <scope>NUCLEOTIDE SEQUENCE [LARGE SCALE GENOMIC DNA]</scope>
    <source>
        <strain evidence="9">ASO3-1</strain>
    </source>
</reference>
<dbReference type="GO" id="GO:0051539">
    <property type="term" value="F:4 iron, 4 sulfur cluster binding"/>
    <property type="evidence" value="ECO:0007669"/>
    <property type="project" value="UniProtKB-KW"/>
</dbReference>
<evidence type="ECO:0000256" key="2">
    <source>
        <dbReference type="ARBA" id="ARBA00022485"/>
    </source>
</evidence>
<dbReference type="GO" id="GO:0046872">
    <property type="term" value="F:metal ion binding"/>
    <property type="evidence" value="ECO:0007669"/>
    <property type="project" value="UniProtKB-KW"/>
</dbReference>
<protein>
    <submittedName>
        <fullName evidence="9">NADH dehydrogenase (Quinone)</fullName>
        <ecNumber evidence="9">1.6.99.5</ecNumber>
    </submittedName>
</protein>
<dbReference type="InterPro" id="IPR011538">
    <property type="entry name" value="Nuo51_FMN-bd"/>
</dbReference>
<keyword evidence="10" id="KW-1185">Reference proteome</keyword>
<dbReference type="SUPFAM" id="SSF142984">
    <property type="entry name" value="Nqo1 middle domain-like"/>
    <property type="match status" value="1"/>
</dbReference>
<organism evidence="9 10">
    <name type="scientific">Desulfonatronospira thiodismutans ASO3-1</name>
    <dbReference type="NCBI Taxonomy" id="555779"/>
    <lineage>
        <taxon>Bacteria</taxon>
        <taxon>Pseudomonadati</taxon>
        <taxon>Thermodesulfobacteriota</taxon>
        <taxon>Desulfovibrionia</taxon>
        <taxon>Desulfovibrionales</taxon>
        <taxon>Desulfonatronovibrionaceae</taxon>
        <taxon>Desulfonatronospira</taxon>
    </lineage>
</organism>
<dbReference type="eggNOG" id="COG1894">
    <property type="taxonomic scope" value="Bacteria"/>
</dbReference>
<dbReference type="InterPro" id="IPR046342">
    <property type="entry name" value="CBS_dom_sf"/>
</dbReference>
<proteinExistence type="inferred from homology"/>
<keyword evidence="6" id="KW-0129">CBS domain</keyword>
<dbReference type="Pfam" id="PF10531">
    <property type="entry name" value="SLBB"/>
    <property type="match status" value="1"/>
</dbReference>
<name>D6SM90_9BACT</name>
<dbReference type="InterPro" id="IPR037225">
    <property type="entry name" value="Nuo51_FMN-bd_sf"/>
</dbReference>
<dbReference type="Gene3D" id="3.40.50.11540">
    <property type="entry name" value="NADH-ubiquinone oxidoreductase 51kDa subunit"/>
    <property type="match status" value="1"/>
</dbReference>
<dbReference type="EMBL" id="ACJN02000001">
    <property type="protein sequence ID" value="EFI35801.1"/>
    <property type="molecule type" value="Genomic_DNA"/>
</dbReference>
<dbReference type="RefSeq" id="WP_008868930.1">
    <property type="nucleotide sequence ID" value="NZ_ACJN02000001.1"/>
</dbReference>
<dbReference type="Gene3D" id="3.10.580.10">
    <property type="entry name" value="CBS-domain"/>
    <property type="match status" value="1"/>
</dbReference>
<dbReference type="FunFam" id="3.40.50.11540:FF:000001">
    <property type="entry name" value="NADH dehydrogenase [ubiquinone] flavoprotein 1, mitochondrial"/>
    <property type="match status" value="1"/>
</dbReference>
<dbReference type="Gene3D" id="6.10.250.1450">
    <property type="match status" value="1"/>
</dbReference>
<dbReference type="CDD" id="cd02980">
    <property type="entry name" value="TRX_Fd_family"/>
    <property type="match status" value="1"/>
</dbReference>
<evidence type="ECO:0000259" key="8">
    <source>
        <dbReference type="PROSITE" id="PS51379"/>
    </source>
</evidence>
<keyword evidence="9" id="KW-0560">Oxidoreductase</keyword>
<dbReference type="SUPFAM" id="SSF54862">
    <property type="entry name" value="4Fe-4S ferredoxins"/>
    <property type="match status" value="1"/>
</dbReference>
<dbReference type="OrthoDB" id="9805533at2"/>
<dbReference type="InterPro" id="IPR019554">
    <property type="entry name" value="Soluble_ligand-bd"/>
</dbReference>
<dbReference type="SUPFAM" id="SSF140490">
    <property type="entry name" value="Nqo1C-terminal domain-like"/>
    <property type="match status" value="1"/>
</dbReference>
<dbReference type="InterPro" id="IPR000644">
    <property type="entry name" value="CBS_dom"/>
</dbReference>
<dbReference type="InterPro" id="IPR017900">
    <property type="entry name" value="4Fe4S_Fe_S_CS"/>
</dbReference>
<dbReference type="Pfam" id="PF10589">
    <property type="entry name" value="NADH_4Fe-4S"/>
    <property type="match status" value="1"/>
</dbReference>
<keyword evidence="2" id="KW-0004">4Fe-4S</keyword>
<evidence type="ECO:0000256" key="4">
    <source>
        <dbReference type="ARBA" id="ARBA00023004"/>
    </source>
</evidence>
<dbReference type="InterPro" id="IPR001949">
    <property type="entry name" value="NADH-UbQ_OxRdtase_51kDa_CS"/>
</dbReference>
<dbReference type="Proteomes" id="UP000005496">
    <property type="component" value="Unassembled WGS sequence"/>
</dbReference>
<evidence type="ECO:0000259" key="7">
    <source>
        <dbReference type="PROSITE" id="PS51371"/>
    </source>
</evidence>
<dbReference type="Pfam" id="PF01257">
    <property type="entry name" value="2Fe-2S_thioredx"/>
    <property type="match status" value="1"/>
</dbReference>
<evidence type="ECO:0000256" key="6">
    <source>
        <dbReference type="PROSITE-ProRule" id="PRU00703"/>
    </source>
</evidence>
<evidence type="ECO:0000256" key="5">
    <source>
        <dbReference type="ARBA" id="ARBA00023014"/>
    </source>
</evidence>
<dbReference type="SUPFAM" id="SSF142019">
    <property type="entry name" value="Nqo1 FMN-binding domain-like"/>
    <property type="match status" value="1"/>
</dbReference>
<feature type="domain" description="CBS" evidence="7">
    <location>
        <begin position="718"/>
        <end position="773"/>
    </location>
</feature>
<dbReference type="Pfam" id="PF00037">
    <property type="entry name" value="Fer4"/>
    <property type="match status" value="1"/>
</dbReference>
<dbReference type="PANTHER" id="PTHR43578">
    <property type="entry name" value="NADH-QUINONE OXIDOREDUCTASE SUBUNIT F"/>
    <property type="match status" value="1"/>
</dbReference>
<gene>
    <name evidence="9" type="ORF">Dthio_PD3236</name>
</gene>
<evidence type="ECO:0000256" key="3">
    <source>
        <dbReference type="ARBA" id="ARBA00022723"/>
    </source>
</evidence>
<dbReference type="SMART" id="SM00116">
    <property type="entry name" value="CBS"/>
    <property type="match status" value="2"/>
</dbReference>
<dbReference type="Gene3D" id="1.20.1440.230">
    <property type="entry name" value="NADH-ubiquinone oxidoreductase 51kDa subunit, iron-sulphur binding domain"/>
    <property type="match status" value="1"/>
</dbReference>
<dbReference type="InterPro" id="IPR036249">
    <property type="entry name" value="Thioredoxin-like_sf"/>
</dbReference>
<keyword evidence="5" id="KW-0411">Iron-sulfur</keyword>
<sequence length="774" mass="84979">MERLKSLKDFKSLEGSLRRQEGNGAKVRASVCCGLPCTALGSQEIARELADESARQGIEVDIVKTGCQGLCQKGPLMQVEPHGYFYQKVKPERAGEMISKTMGSGQPVREFLYRDSFLDEVKEQIQEVPFYSKQVKIALRNTGKVDPHDIHQYIAAGGFKAVKKMFSRMSPDDVLEEVKKANLRGRGGAGFPAGFKWAHTKRSGKGVPKLVIANGDEGDPGAFMDRSIMEGDPFSLLEGMLICAYSIDANFGFIYVRHEYPLAIKTLEKAIKQAEEMGLLGRNILGTGFDFSVFIKEGAGAFVCGEATSLVASLEGQRGFPRARPPRLSEVGGGAWGYPSNLNNIETYACVPPIIEKGADWFLGIGTPGSPGTKVFSLAGKVNNTGLVEVPMGITLREIVDEIGGGILNNRKFKAIQTGGPSGGCIPEQYLDLPVDFDSLWQVGSMMGSGGMVVMDESDCMVDIAKFFLAFCQSESCGKCPPCRVGTYQMLQIMERITSGEGQPGDIERLEKLIETVGEGSLCGLGRSAPNPVATTLRYFREEYEEHIHDKYCRANVCSGMGVFTIDQKACILCGLCRDACAFDAVRERRSSYFIDQEYCTKCKACFEICPVGAVKVKKKAQIAVEKIKIPYEAMVSVKRKAKLTLWDVLKSKPHVVITIYHDSTVADAIRTLHDRNVSSVFVVDDNAKLIGIFTERDVVHCYNKGFSCQDTPVGHVARKDLIKFEPSMGISSAILIASRNKKRHMPIVDGDRILGMVTFRDLVSYLLPEISYI</sequence>